<feature type="signal peptide" evidence="3">
    <location>
        <begin position="1"/>
        <end position="24"/>
    </location>
</feature>
<evidence type="ECO:0000256" key="1">
    <source>
        <dbReference type="SAM" id="MobiDB-lite"/>
    </source>
</evidence>
<proteinExistence type="predicted"/>
<accession>A0A9N8CXG6</accession>
<evidence type="ECO:0000256" key="2">
    <source>
        <dbReference type="SAM" id="Phobius"/>
    </source>
</evidence>
<organism evidence="4 5">
    <name type="scientific">Providencia rettgeri</name>
    <dbReference type="NCBI Taxonomy" id="587"/>
    <lineage>
        <taxon>Bacteria</taxon>
        <taxon>Pseudomonadati</taxon>
        <taxon>Pseudomonadota</taxon>
        <taxon>Gammaproteobacteria</taxon>
        <taxon>Enterobacterales</taxon>
        <taxon>Morganellaceae</taxon>
        <taxon>Providencia</taxon>
    </lineage>
</organism>
<evidence type="ECO:0000256" key="3">
    <source>
        <dbReference type="SAM" id="SignalP"/>
    </source>
</evidence>
<protein>
    <recommendedName>
        <fullName evidence="6">Attachment protein</fullName>
    </recommendedName>
</protein>
<evidence type="ECO:0000313" key="5">
    <source>
        <dbReference type="Proteomes" id="UP000834611"/>
    </source>
</evidence>
<keyword evidence="3" id="KW-0732">Signal</keyword>
<feature type="chain" id="PRO_5040290604" description="Attachment protein" evidence="3">
    <location>
        <begin position="25"/>
        <end position="474"/>
    </location>
</feature>
<dbReference type="AlphaFoldDB" id="A0A9N8CXG6"/>
<dbReference type="RefSeq" id="WP_239407581.1">
    <property type="nucleotide sequence ID" value="NZ_CAHPRV010000178.1"/>
</dbReference>
<feature type="region of interest" description="Disordered" evidence="1">
    <location>
        <begin position="102"/>
        <end position="157"/>
    </location>
</feature>
<keyword evidence="2" id="KW-0472">Membrane</keyword>
<keyword evidence="2" id="KW-1133">Transmembrane helix</keyword>
<name>A0A9N8CXG6_PRORE</name>
<feature type="region of interest" description="Disordered" evidence="1">
    <location>
        <begin position="249"/>
        <end position="325"/>
    </location>
</feature>
<evidence type="ECO:0000313" key="4">
    <source>
        <dbReference type="EMBL" id="CAB5681982.1"/>
    </source>
</evidence>
<dbReference type="InterPro" id="IPR036200">
    <property type="entry name" value="Attachment_G3P_N_sf"/>
</dbReference>
<dbReference type="Gene3D" id="2.30.27.10">
    <property type="entry name" value="Phage FD Coat Protein,Membrane penetration domain"/>
    <property type="match status" value="1"/>
</dbReference>
<comment type="caution">
    <text evidence="4">The sequence shown here is derived from an EMBL/GenBank/DDBJ whole genome shotgun (WGS) entry which is preliminary data.</text>
</comment>
<dbReference type="Proteomes" id="UP000834611">
    <property type="component" value="Unassembled WGS sequence"/>
</dbReference>
<reference evidence="4" key="1">
    <citation type="submission" date="2020-05" db="EMBL/GenBank/DDBJ databases">
        <authorList>
            <person name="Delgado-Blas J."/>
        </authorList>
    </citation>
    <scope>NUCLEOTIDE SEQUENCE</scope>
    <source>
        <strain evidence="4">BB1453</strain>
    </source>
</reference>
<sequence length="474" mass="51905">MKKTISKFIFISSLFLIFSFNSYSQTRDIVKTKEECLDSPIIYNTSFEGVYIIYMPWNVADKKVINFEGCQYEAFGVSVCYDNNFRCAADWQPIDTYDPNHSEAIIGDKPVDPNEGGGNEGGGNEGSGNEGGGTSPFPPLDDAYNPSDGSSDYIDPYSRGCNSSTIYPLSYEITEGYDENGEPIIVEYPNTYYNTFNFMGNNYLQKYNCLYVRTSQGYVANTSRYVYDAYDSGKLKDCTWQSGDTEVHNCSYQGERPTNPNEGGGNEGGGNEGGGNEGGGNEGGGNEGGGNEGGGNEGGGNEGGGNEGGGNGNGEGGSNGDGFDYERMAQANKDAFFEEFDKDALINEIDLSDDSTELEIDNILDMIFQGIRNLILDEGVTPELFIPIKQQMNLIGDFGNSPVFNDYFKEPFYSLFPKPRKCTPFVFGSGEVYEFSISCNVIELIKSLLAFVFYFLVLLEYFNVGANLVRGGKQ</sequence>
<feature type="compositionally biased region" description="Polar residues" evidence="1">
    <location>
        <begin position="249"/>
        <end position="260"/>
    </location>
</feature>
<feature type="compositionally biased region" description="Gly residues" evidence="1">
    <location>
        <begin position="115"/>
        <end position="134"/>
    </location>
</feature>
<feature type="compositionally biased region" description="Gly residues" evidence="1">
    <location>
        <begin position="262"/>
        <end position="320"/>
    </location>
</feature>
<dbReference type="EMBL" id="CAHPSF010000002">
    <property type="protein sequence ID" value="CAB5681982.1"/>
    <property type="molecule type" value="Genomic_DNA"/>
</dbReference>
<dbReference type="SUPFAM" id="SSF50176">
    <property type="entry name" value="N-terminal domains of the minor coat protein g3p"/>
    <property type="match status" value="2"/>
</dbReference>
<evidence type="ECO:0008006" key="6">
    <source>
        <dbReference type="Google" id="ProtNLM"/>
    </source>
</evidence>
<keyword evidence="2" id="KW-0812">Transmembrane</keyword>
<feature type="transmembrane region" description="Helical" evidence="2">
    <location>
        <begin position="448"/>
        <end position="469"/>
    </location>
</feature>
<gene>
    <name evidence="4" type="ORF">GHA_01338</name>
</gene>